<sequence length="170" mass="19436">MNFNMHAVSGIDILRMELNANGELYVLAPPSLDHDAVRSMVNLVYEGEFFYIKVEHHQLQPTWIHSEFQVNRSINHFRSGGFVVGPLLELTIIGSQLILLQSYRNLDNMFVSWILEKTLAMRAGGVFYGYERTTISCNDIAAFNMRGGVRIEMTLIHRSVWQVSNGRSIM</sequence>
<dbReference type="Proteomes" id="UP000015103">
    <property type="component" value="Unassembled WGS sequence"/>
</dbReference>
<name>T1IAT4_RHOPR</name>
<dbReference type="HOGENOM" id="CLU_1572601_0_0_1"/>
<dbReference type="EMBL" id="ACPB03018710">
    <property type="status" value="NOT_ANNOTATED_CDS"/>
    <property type="molecule type" value="Genomic_DNA"/>
</dbReference>
<evidence type="ECO:0000313" key="1">
    <source>
        <dbReference type="EnsemblMetazoa" id="RPRC013405-PA"/>
    </source>
</evidence>
<evidence type="ECO:0000313" key="2">
    <source>
        <dbReference type="Proteomes" id="UP000015103"/>
    </source>
</evidence>
<dbReference type="EnsemblMetazoa" id="RPRC013405-RA">
    <property type="protein sequence ID" value="RPRC013405-PA"/>
    <property type="gene ID" value="RPRC013405"/>
</dbReference>
<organism evidence="1 2">
    <name type="scientific">Rhodnius prolixus</name>
    <name type="common">Triatomid bug</name>
    <dbReference type="NCBI Taxonomy" id="13249"/>
    <lineage>
        <taxon>Eukaryota</taxon>
        <taxon>Metazoa</taxon>
        <taxon>Ecdysozoa</taxon>
        <taxon>Arthropoda</taxon>
        <taxon>Hexapoda</taxon>
        <taxon>Insecta</taxon>
        <taxon>Pterygota</taxon>
        <taxon>Neoptera</taxon>
        <taxon>Paraneoptera</taxon>
        <taxon>Hemiptera</taxon>
        <taxon>Heteroptera</taxon>
        <taxon>Panheteroptera</taxon>
        <taxon>Cimicomorpha</taxon>
        <taxon>Reduviidae</taxon>
        <taxon>Triatominae</taxon>
        <taxon>Rhodnius</taxon>
    </lineage>
</organism>
<dbReference type="VEuPathDB" id="VectorBase:RPRC013405"/>
<keyword evidence="2" id="KW-1185">Reference proteome</keyword>
<accession>T1IAT4</accession>
<dbReference type="AlphaFoldDB" id="T1IAT4"/>
<reference evidence="1" key="1">
    <citation type="submission" date="2015-05" db="UniProtKB">
        <authorList>
            <consortium name="EnsemblMetazoa"/>
        </authorList>
    </citation>
    <scope>IDENTIFICATION</scope>
</reference>
<protein>
    <submittedName>
        <fullName evidence="1">Uncharacterized protein</fullName>
    </submittedName>
</protein>
<proteinExistence type="predicted"/>
<dbReference type="InParanoid" id="T1IAT4"/>